<reference evidence="2 3" key="1">
    <citation type="journal article" date="2018" name="Nat. Ecol. Evol.">
        <title>Pezizomycetes genomes reveal the molecular basis of ectomycorrhizal truffle lifestyle.</title>
        <authorList>
            <person name="Murat C."/>
            <person name="Payen T."/>
            <person name="Noel B."/>
            <person name="Kuo A."/>
            <person name="Morin E."/>
            <person name="Chen J."/>
            <person name="Kohler A."/>
            <person name="Krizsan K."/>
            <person name="Balestrini R."/>
            <person name="Da Silva C."/>
            <person name="Montanini B."/>
            <person name="Hainaut M."/>
            <person name="Levati E."/>
            <person name="Barry K.W."/>
            <person name="Belfiori B."/>
            <person name="Cichocki N."/>
            <person name="Clum A."/>
            <person name="Dockter R.B."/>
            <person name="Fauchery L."/>
            <person name="Guy J."/>
            <person name="Iotti M."/>
            <person name="Le Tacon F."/>
            <person name="Lindquist E.A."/>
            <person name="Lipzen A."/>
            <person name="Malagnac F."/>
            <person name="Mello A."/>
            <person name="Molinier V."/>
            <person name="Miyauchi S."/>
            <person name="Poulain J."/>
            <person name="Riccioni C."/>
            <person name="Rubini A."/>
            <person name="Sitrit Y."/>
            <person name="Splivallo R."/>
            <person name="Traeger S."/>
            <person name="Wang M."/>
            <person name="Zifcakova L."/>
            <person name="Wipf D."/>
            <person name="Zambonelli A."/>
            <person name="Paolocci F."/>
            <person name="Nowrousian M."/>
            <person name="Ottonello S."/>
            <person name="Baldrian P."/>
            <person name="Spatafora J.W."/>
            <person name="Henrissat B."/>
            <person name="Nagy L.G."/>
            <person name="Aury J.M."/>
            <person name="Wincker P."/>
            <person name="Grigoriev I.V."/>
            <person name="Bonfante P."/>
            <person name="Martin F.M."/>
        </authorList>
    </citation>
    <scope>NUCLEOTIDE SEQUENCE [LARGE SCALE GENOMIC DNA]</scope>
    <source>
        <strain evidence="2 3">RN42</strain>
    </source>
</reference>
<evidence type="ECO:0000313" key="3">
    <source>
        <dbReference type="Proteomes" id="UP000275078"/>
    </source>
</evidence>
<accession>A0A3N4I6X7</accession>
<evidence type="ECO:0000259" key="1">
    <source>
        <dbReference type="Pfam" id="PF24764"/>
    </source>
</evidence>
<dbReference type="Proteomes" id="UP000275078">
    <property type="component" value="Unassembled WGS sequence"/>
</dbReference>
<feature type="domain" description="Integrase core" evidence="1">
    <location>
        <begin position="206"/>
        <end position="262"/>
    </location>
</feature>
<gene>
    <name evidence="2" type="ORF">BJ508DRAFT_327910</name>
</gene>
<dbReference type="PANTHER" id="PTHR46791:SF5">
    <property type="entry name" value="CLR5 DOMAIN-CONTAINING PROTEIN-RELATED"/>
    <property type="match status" value="1"/>
</dbReference>
<organism evidence="2 3">
    <name type="scientific">Ascobolus immersus RN42</name>
    <dbReference type="NCBI Taxonomy" id="1160509"/>
    <lineage>
        <taxon>Eukaryota</taxon>
        <taxon>Fungi</taxon>
        <taxon>Dikarya</taxon>
        <taxon>Ascomycota</taxon>
        <taxon>Pezizomycotina</taxon>
        <taxon>Pezizomycetes</taxon>
        <taxon>Pezizales</taxon>
        <taxon>Ascobolaceae</taxon>
        <taxon>Ascobolus</taxon>
    </lineage>
</organism>
<dbReference type="PANTHER" id="PTHR46791">
    <property type="entry name" value="EXPRESSED PROTEIN"/>
    <property type="match status" value="1"/>
</dbReference>
<keyword evidence="3" id="KW-1185">Reference proteome</keyword>
<sequence length="479" mass="56390">MEEVKTIIESEKYNGPIASLRTYRDQFKRWNFPTKRQPSYTQNPQVVELVSSLYRKNYTSKKILRVLKIRHNINMSIHQLKRLRLHPNIRLLLGTAKSREAEALAEQQAEEHVRSTLESGEGLLYGRGYHIVNLRRKGIFVSGGRMRRVLRTVDPEGVRARRLQEKRKRGQFMIEGPNKVWSIDGHDKLNKFGFGIYAAIDAYSHVFRNLFVDLQRNNFFSRESEIDIIAMRYIYMPVLRQQVYDFMETWNTHRIRNQRKRAHYLHSGTPEELYTLPKTGKDYGVTPDPILLERFQEHLGEYDLDQYLPAEMMELCKSILQEQPERFPDSLIGLDDNHEEAYKYLRSRLYELHESEEVNLLVLPRPISPESWLREGGLAFLEEEEFLEVTATIDAGPNPDLHHFEETEPETIIQSENEESEEEFQFYDGEHQLDSETDGRETLDGLDLDIPFLHQANDAYWNDHPFLEEDEGELAEDES</sequence>
<evidence type="ECO:0000313" key="2">
    <source>
        <dbReference type="EMBL" id="RPA79860.1"/>
    </source>
</evidence>
<dbReference type="EMBL" id="ML119694">
    <property type="protein sequence ID" value="RPA79860.1"/>
    <property type="molecule type" value="Genomic_DNA"/>
</dbReference>
<dbReference type="OrthoDB" id="5392716at2759"/>
<dbReference type="AlphaFoldDB" id="A0A3N4I6X7"/>
<protein>
    <recommendedName>
        <fullName evidence="1">Integrase core domain-containing protein</fullName>
    </recommendedName>
</protein>
<dbReference type="InterPro" id="IPR058913">
    <property type="entry name" value="Integrase_dom_put"/>
</dbReference>
<dbReference type="Pfam" id="PF24764">
    <property type="entry name" value="rva_4"/>
    <property type="match status" value="1"/>
</dbReference>
<name>A0A3N4I6X7_ASCIM</name>
<proteinExistence type="predicted"/>